<dbReference type="VEuPathDB" id="PlasmoDB:PKNOH_S140285700"/>
<dbReference type="UniPathway" id="UPA00196"/>
<feature type="transmembrane region" description="Helical" evidence="11">
    <location>
        <begin position="310"/>
        <end position="333"/>
    </location>
</feature>
<evidence type="ECO:0000256" key="8">
    <source>
        <dbReference type="ARBA" id="ARBA00022824"/>
    </source>
</evidence>
<organism evidence="12 13">
    <name type="scientific">Plasmodium knowlesi</name>
    <dbReference type="NCBI Taxonomy" id="5850"/>
    <lineage>
        <taxon>Eukaryota</taxon>
        <taxon>Sar</taxon>
        <taxon>Alveolata</taxon>
        <taxon>Apicomplexa</taxon>
        <taxon>Aconoidasida</taxon>
        <taxon>Haemosporida</taxon>
        <taxon>Plasmodiidae</taxon>
        <taxon>Plasmodium</taxon>
        <taxon>Plasmodium (Plasmodium)</taxon>
    </lineage>
</organism>
<evidence type="ECO:0000256" key="5">
    <source>
        <dbReference type="ARBA" id="ARBA00022676"/>
    </source>
</evidence>
<dbReference type="EC" id="2.4.1.-" evidence="11"/>
<comment type="similarity">
    <text evidence="3 11">Belongs to the PIGV family.</text>
</comment>
<evidence type="ECO:0000313" key="12">
    <source>
        <dbReference type="EMBL" id="OTN63634.1"/>
    </source>
</evidence>
<comment type="caution">
    <text evidence="12">The sequence shown here is derived from an EMBL/GenBank/DDBJ whole genome shotgun (WGS) entry which is preliminary data.</text>
</comment>
<feature type="transmembrane region" description="Helical" evidence="11">
    <location>
        <begin position="28"/>
        <end position="48"/>
    </location>
</feature>
<feature type="transmembrane region" description="Helical" evidence="11">
    <location>
        <begin position="480"/>
        <end position="497"/>
    </location>
</feature>
<gene>
    <name evidence="12" type="ORF">PKNOH_S140285700</name>
</gene>
<accession>A0A1Y3DGH8</accession>
<comment type="pathway">
    <text evidence="2 11">Glycolipid biosynthesis; glycosylphosphatidylinositol-anchor biosynthesis.</text>
</comment>
<keyword evidence="5 11" id="KW-0328">Glycosyltransferase</keyword>
<feature type="transmembrane region" description="Helical" evidence="11">
    <location>
        <begin position="144"/>
        <end position="162"/>
    </location>
</feature>
<feature type="transmembrane region" description="Helical" evidence="11">
    <location>
        <begin position="509"/>
        <end position="529"/>
    </location>
</feature>
<evidence type="ECO:0000256" key="11">
    <source>
        <dbReference type="RuleBase" id="RU363112"/>
    </source>
</evidence>
<proteinExistence type="inferred from homology"/>
<dbReference type="PANTHER" id="PTHR12468:SF2">
    <property type="entry name" value="GPI MANNOSYLTRANSFERASE 2"/>
    <property type="match status" value="1"/>
</dbReference>
<keyword evidence="9 11" id="KW-1133">Transmembrane helix</keyword>
<evidence type="ECO:0000256" key="10">
    <source>
        <dbReference type="ARBA" id="ARBA00023136"/>
    </source>
</evidence>
<keyword evidence="7 11" id="KW-0812">Transmembrane</keyword>
<dbReference type="EMBL" id="NETL01000028">
    <property type="protein sequence ID" value="OTN63634.1"/>
    <property type="molecule type" value="Genomic_DNA"/>
</dbReference>
<keyword evidence="8 11" id="KW-0256">Endoplasmic reticulum</keyword>
<evidence type="ECO:0000256" key="7">
    <source>
        <dbReference type="ARBA" id="ARBA00022692"/>
    </source>
</evidence>
<dbReference type="eggNOG" id="KOG2647">
    <property type="taxonomic scope" value="Eukaryota"/>
</dbReference>
<evidence type="ECO:0000256" key="9">
    <source>
        <dbReference type="ARBA" id="ARBA00022989"/>
    </source>
</evidence>
<keyword evidence="6 11" id="KW-0808">Transferase</keyword>
<sequence>MGDEGRANPQQGEEEGADKTKQKVTVDVLNLAVTSFIVRALTTAYTIIWSRLISSYKSSNDLLCDEEKWSLWSYVKCFSSWDGEYFLRLSLNEAEYLYEQNHAFFPALPLVVGYLKRLMGGVLPQISACSMHVLIAIIANNFFFIFSVIGLYLFVFTSLGRAKAHIRMFSEKQSTKKRDDYMGNVKSVEDCRRLSFMAALLFTFNIGSIHMSSFYSEGFFTCLSIWGFTFLQWSLNIRNGSFTLELLGVLSFSIASFFRSNGILFLIPLFVHTLRTCTFCMHCAGVLSLRLEPHKTYRAQILSHFTGRRIFLQFVLHWAKALLEAALVVLPLLTFQAYAYYLYCVEKYDNLWREEHKNFLNFSLSLWANPLEYASTFIYTYRKDELIRRPWCDKTIPFIYSYIQNKYWGVQFLKLLRSPNGNVLYALPVYLMSFHAVYHFFRNRIFPQGGISLLFTPFLGEVLHLGVLCLYLLIFAHGEIILRLIASSPFFYIHYAYHLKYSDKWNLILLVNLVYFFVGPPLFGTYIAWT</sequence>
<dbReference type="AlphaFoldDB" id="A0A1Y3DGH8"/>
<evidence type="ECO:0000256" key="3">
    <source>
        <dbReference type="ARBA" id="ARBA00008698"/>
    </source>
</evidence>
<feature type="transmembrane region" description="Helical" evidence="11">
    <location>
        <begin position="423"/>
        <end position="441"/>
    </location>
</feature>
<dbReference type="GO" id="GO:0004376">
    <property type="term" value="F:GPI mannosyltransferase activity"/>
    <property type="evidence" value="ECO:0007669"/>
    <property type="project" value="InterPro"/>
</dbReference>
<dbReference type="Pfam" id="PF04188">
    <property type="entry name" value="Mannosyl_trans2"/>
    <property type="match status" value="2"/>
</dbReference>
<evidence type="ECO:0000313" key="13">
    <source>
        <dbReference type="Proteomes" id="UP000195012"/>
    </source>
</evidence>
<dbReference type="GO" id="GO:0031501">
    <property type="term" value="C:mannosyltransferase complex"/>
    <property type="evidence" value="ECO:0007669"/>
    <property type="project" value="TreeGrafter"/>
</dbReference>
<feature type="transmembrane region" description="Helical" evidence="11">
    <location>
        <begin position="218"/>
        <end position="235"/>
    </location>
</feature>
<keyword evidence="4 11" id="KW-0337">GPI-anchor biosynthesis</keyword>
<dbReference type="GO" id="GO:0006506">
    <property type="term" value="P:GPI anchor biosynthetic process"/>
    <property type="evidence" value="ECO:0007669"/>
    <property type="project" value="UniProtKB-UniPathway"/>
</dbReference>
<name>A0A1Y3DGH8_PLAKN</name>
<dbReference type="VEuPathDB" id="PlasmoDB:PKNH_1467000"/>
<dbReference type="VEuPathDB" id="PlasmoDB:PKA1H_140073100"/>
<dbReference type="OrthoDB" id="10252502at2759"/>
<keyword evidence="10 11" id="KW-0472">Membrane</keyword>
<evidence type="ECO:0000256" key="1">
    <source>
        <dbReference type="ARBA" id="ARBA00004477"/>
    </source>
</evidence>
<dbReference type="GO" id="GO:0005789">
    <property type="term" value="C:endoplasmic reticulum membrane"/>
    <property type="evidence" value="ECO:0007669"/>
    <property type="project" value="UniProtKB-SubCell"/>
</dbReference>
<evidence type="ECO:0000256" key="6">
    <source>
        <dbReference type="ARBA" id="ARBA00022679"/>
    </source>
</evidence>
<evidence type="ECO:0000256" key="2">
    <source>
        <dbReference type="ARBA" id="ARBA00004687"/>
    </source>
</evidence>
<comment type="function">
    <text evidence="11">Mannosyltransferase involved in glycosylphosphatidylinositol-anchor biosynthesis.</text>
</comment>
<feature type="transmembrane region" description="Helical" evidence="11">
    <location>
        <begin position="194"/>
        <end position="212"/>
    </location>
</feature>
<dbReference type="InterPro" id="IPR007315">
    <property type="entry name" value="PIG-V/Gpi18"/>
</dbReference>
<evidence type="ECO:0000256" key="4">
    <source>
        <dbReference type="ARBA" id="ARBA00022502"/>
    </source>
</evidence>
<dbReference type="GO" id="GO:0000009">
    <property type="term" value="F:alpha-1,6-mannosyltransferase activity"/>
    <property type="evidence" value="ECO:0007669"/>
    <property type="project" value="InterPro"/>
</dbReference>
<reference evidence="12 13" key="1">
    <citation type="submission" date="2017-05" db="EMBL/GenBank/DDBJ databases">
        <title>PacBio assembly of a Plasmodium knowlesi genome sequence with Hi-C correction and manual annotation of the SICAvar gene family.</title>
        <authorList>
            <person name="Lapp S.A."/>
            <person name="Geraldo J.A."/>
            <person name="Chien J.-T."/>
            <person name="Ay F."/>
            <person name="Pakala S.B."/>
            <person name="Batugedara G."/>
            <person name="Humphrey J.C."/>
            <person name="Debarry J.D."/>
            <person name="Le Roch K.G."/>
            <person name="Galinski M.R."/>
            <person name="Kissinger J.C."/>
        </authorList>
    </citation>
    <scope>NUCLEOTIDE SEQUENCE [LARGE SCALE GENOMIC DNA]</scope>
    <source>
        <strain evidence="13">Malayan Strain Pk1 (A+)</strain>
    </source>
</reference>
<dbReference type="Proteomes" id="UP000195012">
    <property type="component" value="Unassembled WGS sequence"/>
</dbReference>
<comment type="subcellular location">
    <subcellularLocation>
        <location evidence="1 11">Endoplasmic reticulum membrane</location>
        <topology evidence="1 11">Multi-pass membrane protein</topology>
    </subcellularLocation>
</comment>
<feature type="transmembrane region" description="Helical" evidence="11">
    <location>
        <begin position="453"/>
        <end position="474"/>
    </location>
</feature>
<dbReference type="PANTHER" id="PTHR12468">
    <property type="entry name" value="GPI MANNOSYLTRANSFERASE 2"/>
    <property type="match status" value="1"/>
</dbReference>
<protein>
    <recommendedName>
        <fullName evidence="11">GPI mannosyltransferase 2</fullName>
        <ecNumber evidence="11">2.4.1.-</ecNumber>
    </recommendedName>
</protein>